<dbReference type="STRING" id="5627.A0A1C7M400"/>
<keyword evidence="2" id="KW-0862">Zinc</keyword>
<organism evidence="6 7">
    <name type="scientific">Grifola frondosa</name>
    <name type="common">Maitake</name>
    <name type="synonym">Polyporus frondosus</name>
    <dbReference type="NCBI Taxonomy" id="5627"/>
    <lineage>
        <taxon>Eukaryota</taxon>
        <taxon>Fungi</taxon>
        <taxon>Dikarya</taxon>
        <taxon>Basidiomycota</taxon>
        <taxon>Agaricomycotina</taxon>
        <taxon>Agaricomycetes</taxon>
        <taxon>Polyporales</taxon>
        <taxon>Grifolaceae</taxon>
        <taxon>Grifola</taxon>
    </lineage>
</organism>
<dbReference type="PROSITE" id="PS50158">
    <property type="entry name" value="ZF_CCHC"/>
    <property type="match status" value="1"/>
</dbReference>
<feature type="domain" description="CCHC-type" evidence="5">
    <location>
        <begin position="302"/>
        <end position="315"/>
    </location>
</feature>
<keyword evidence="1" id="KW-0507">mRNA processing</keyword>
<feature type="region of interest" description="Disordered" evidence="4">
    <location>
        <begin position="316"/>
        <end position="345"/>
    </location>
</feature>
<dbReference type="PANTHER" id="PTHR47481">
    <property type="match status" value="1"/>
</dbReference>
<accession>A0A1C7M400</accession>
<dbReference type="GO" id="GO:0006397">
    <property type="term" value="P:mRNA processing"/>
    <property type="evidence" value="ECO:0007669"/>
    <property type="project" value="UniProtKB-KW"/>
</dbReference>
<dbReference type="InterPro" id="IPR001878">
    <property type="entry name" value="Znf_CCHC"/>
</dbReference>
<evidence type="ECO:0000313" key="6">
    <source>
        <dbReference type="EMBL" id="OBZ69824.1"/>
    </source>
</evidence>
<keyword evidence="7" id="KW-1185">Reference proteome</keyword>
<keyword evidence="2" id="KW-0863">Zinc-finger</keyword>
<dbReference type="SUPFAM" id="SSF57756">
    <property type="entry name" value="Retrovirus zinc finger-like domains"/>
    <property type="match status" value="1"/>
</dbReference>
<dbReference type="AlphaFoldDB" id="A0A1C7M400"/>
<name>A0A1C7M400_GRIFR</name>
<dbReference type="InterPro" id="IPR054722">
    <property type="entry name" value="PolX-like_BBD"/>
</dbReference>
<dbReference type="OrthoDB" id="3251181at2759"/>
<evidence type="ECO:0000256" key="2">
    <source>
        <dbReference type="PROSITE-ProRule" id="PRU00047"/>
    </source>
</evidence>
<feature type="region of interest" description="Disordered" evidence="4">
    <location>
        <begin position="51"/>
        <end position="107"/>
    </location>
</feature>
<feature type="compositionally biased region" description="Low complexity" evidence="4">
    <location>
        <begin position="65"/>
        <end position="107"/>
    </location>
</feature>
<keyword evidence="2" id="KW-0479">Metal-binding</keyword>
<dbReference type="EMBL" id="LUGG01000015">
    <property type="protein sequence ID" value="OBZ69824.1"/>
    <property type="molecule type" value="Genomic_DNA"/>
</dbReference>
<evidence type="ECO:0000256" key="1">
    <source>
        <dbReference type="ARBA" id="ARBA00022664"/>
    </source>
</evidence>
<evidence type="ECO:0000259" key="5">
    <source>
        <dbReference type="PROSITE" id="PS50158"/>
    </source>
</evidence>
<dbReference type="OMA" id="WITYKER"/>
<reference evidence="6 7" key="1">
    <citation type="submission" date="2016-03" db="EMBL/GenBank/DDBJ databases">
        <title>Whole genome sequencing of Grifola frondosa 9006-11.</title>
        <authorList>
            <person name="Min B."/>
            <person name="Park H."/>
            <person name="Kim J.-G."/>
            <person name="Cho H."/>
            <person name="Oh Y.-L."/>
            <person name="Kong W.-S."/>
            <person name="Choi I.-G."/>
        </authorList>
    </citation>
    <scope>NUCLEOTIDE SEQUENCE [LARGE SCALE GENOMIC DNA]</scope>
    <source>
        <strain evidence="6 7">9006-11</strain>
    </source>
</reference>
<keyword evidence="3" id="KW-0175">Coiled coil</keyword>
<dbReference type="GO" id="GO:0003676">
    <property type="term" value="F:nucleic acid binding"/>
    <property type="evidence" value="ECO:0007669"/>
    <property type="project" value="InterPro"/>
</dbReference>
<evidence type="ECO:0000256" key="4">
    <source>
        <dbReference type="SAM" id="MobiDB-lite"/>
    </source>
</evidence>
<sequence length="577" mass="62136">MSPADMSLTSSDRTNLYVVPKLAPDGSNWITYKERIYTVIGARGLMRHLLGTARHPPAPPPWPRPAATQAAVTATATPAPAAATTTTPAPTTGTTGASASVGGTSPALDKLTDEEYLEKVEAAEQKVDEYLQKELATRQQIYGTISDALLLRVKKLTAAADVWTAVQHEYEGKSEMYSSSLRTRLQNTKCNENTNVRTHLDLLLKMREELSTMGAPIADLDFSAMIFQSLPPSYGTLLTALTTASRLAKNPLTPDDVVFAVCEEYDRRAGNAATTDTALAARAFGKSKSSWKGGNSKADIECYNCKHKGHVKADCWRPGGGKEGQGPRDQAPKKGGKGGGKTTANAAAADGEAHAFTTTFDAASLTSKLDSEDILNSQVEVFDSGASRHISPYRNAFITFESISPRPVSAADGRKFDAVGKGKISVEIPCGDEVRTITLDNVLYAPDLAFCLISISCLDEAGYSVTFEKGVCRINDRKTRCVVGRIQSKNGLYPIKHSAAEIPTVAALNTHVKLTAMELHRRMGHISPAIAKTLVKNSRVKGVNSHLPPRSLAKPVSKRRSLVYLFRRSGRVSSQRS</sequence>
<evidence type="ECO:0000313" key="7">
    <source>
        <dbReference type="Proteomes" id="UP000092993"/>
    </source>
</evidence>
<dbReference type="InterPro" id="IPR036875">
    <property type="entry name" value="Znf_CCHC_sf"/>
</dbReference>
<evidence type="ECO:0000256" key="3">
    <source>
        <dbReference type="SAM" id="Coils"/>
    </source>
</evidence>
<dbReference type="Pfam" id="PF14223">
    <property type="entry name" value="Retrotran_gag_2"/>
    <property type="match status" value="1"/>
</dbReference>
<dbReference type="PANTHER" id="PTHR47481:SF30">
    <property type="entry name" value="CCHC-TYPE DOMAIN-CONTAINING PROTEIN"/>
    <property type="match status" value="1"/>
</dbReference>
<protein>
    <submittedName>
        <fullName evidence="6">Retrovirus-related Pol polyprotein from transposon TNT 1-94</fullName>
    </submittedName>
</protein>
<gene>
    <name evidence="6" type="primary">POLX_0</name>
    <name evidence="6" type="ORF">A0H81_10296</name>
</gene>
<dbReference type="Proteomes" id="UP000092993">
    <property type="component" value="Unassembled WGS sequence"/>
</dbReference>
<dbReference type="GO" id="GO:0008270">
    <property type="term" value="F:zinc ion binding"/>
    <property type="evidence" value="ECO:0007669"/>
    <property type="project" value="UniProtKB-KW"/>
</dbReference>
<comment type="caution">
    <text evidence="6">The sequence shown here is derived from an EMBL/GenBank/DDBJ whole genome shotgun (WGS) entry which is preliminary data.</text>
</comment>
<dbReference type="Pfam" id="PF22936">
    <property type="entry name" value="Pol_BBD"/>
    <property type="match status" value="1"/>
</dbReference>
<feature type="coiled-coil region" evidence="3">
    <location>
        <begin position="113"/>
        <end position="140"/>
    </location>
</feature>
<proteinExistence type="predicted"/>